<accession>A0A376ZU35</accession>
<organism evidence="3 4">
    <name type="scientific">Escherichia coli</name>
    <dbReference type="NCBI Taxonomy" id="562"/>
    <lineage>
        <taxon>Bacteria</taxon>
        <taxon>Pseudomonadati</taxon>
        <taxon>Pseudomonadota</taxon>
        <taxon>Gammaproteobacteria</taxon>
        <taxon>Enterobacterales</taxon>
        <taxon>Enterobacteriaceae</taxon>
        <taxon>Escherichia</taxon>
    </lineage>
</organism>
<dbReference type="AlphaFoldDB" id="A0A376ZU35"/>
<dbReference type="Pfam" id="PF04809">
    <property type="entry name" value="HupH_C"/>
    <property type="match status" value="2"/>
</dbReference>
<dbReference type="Proteomes" id="UP000255543">
    <property type="component" value="Unassembled WGS sequence"/>
</dbReference>
<gene>
    <name evidence="3" type="primary">hyaF_2</name>
    <name evidence="3" type="ORF">NCTC8179_02614</name>
</gene>
<dbReference type="EMBL" id="UGEB01000001">
    <property type="protein sequence ID" value="STK79677.1"/>
    <property type="molecule type" value="Genomic_DNA"/>
</dbReference>
<dbReference type="Gene3D" id="3.30.1370.140">
    <property type="entry name" value="HupH hydrogenase expression protein, C-terminal domain"/>
    <property type="match status" value="2"/>
</dbReference>
<evidence type="ECO:0000256" key="1">
    <source>
        <dbReference type="ARBA" id="ARBA00010832"/>
    </source>
</evidence>
<dbReference type="InterPro" id="IPR006894">
    <property type="entry name" value="HupH_Hydgase_express_prot_C"/>
</dbReference>
<name>A0A376ZU35_ECOLX</name>
<evidence type="ECO:0000313" key="4">
    <source>
        <dbReference type="Proteomes" id="UP000255543"/>
    </source>
</evidence>
<dbReference type="InterPro" id="IPR038527">
    <property type="entry name" value="HupH_C_sf"/>
</dbReference>
<feature type="domain" description="HupH hydrogenase expression protein C-terminal" evidence="2">
    <location>
        <begin position="128"/>
        <end position="243"/>
    </location>
</feature>
<reference evidence="3 4" key="1">
    <citation type="submission" date="2018-06" db="EMBL/GenBank/DDBJ databases">
        <authorList>
            <consortium name="Pathogen Informatics"/>
            <person name="Doyle S."/>
        </authorList>
    </citation>
    <scope>NUCLEOTIDE SEQUENCE [LARGE SCALE GENOMIC DNA]</scope>
    <source>
        <strain evidence="3 4">NCTC8179</strain>
    </source>
</reference>
<protein>
    <submittedName>
        <fullName evidence="3">Hydrogenase-1 operon protein HyaF</fullName>
    </submittedName>
</protein>
<evidence type="ECO:0000259" key="2">
    <source>
        <dbReference type="Pfam" id="PF04809"/>
    </source>
</evidence>
<feature type="domain" description="HupH hydrogenase expression protein C-terminal" evidence="2">
    <location>
        <begin position="15"/>
        <end position="103"/>
    </location>
</feature>
<proteinExistence type="inferred from homology"/>
<comment type="similarity">
    <text evidence="1">Belongs to the HupH/HyaF family.</text>
</comment>
<evidence type="ECO:0000313" key="3">
    <source>
        <dbReference type="EMBL" id="STK79677.1"/>
    </source>
</evidence>
<sequence>MAALEQCAHSPQVIALLNELQHQLSERQPPLGEVLAVDLLNLNADDRHFINTLLGEGEVSVRIQQVDDSESEIQEAIFCGLWRVRRRRGEKLLEDKLEAGCAPLALWQAATQNLLPTDSLLPPPIDGLMNGLPLAHELLAHVRNPDAQPHSINLTQLPISEADRLFLSRLCGPGNIQIRTIGYGESYINATGLRHVWHLRCTDTLKGPLLESYEICPIPEVVLAAPEDLVDSAQRLSEVCQWLAEAAPT</sequence>